<evidence type="ECO:0000313" key="2">
    <source>
        <dbReference type="Proteomes" id="UP001063698"/>
    </source>
</evidence>
<proteinExistence type="predicted"/>
<organism evidence="1 2">
    <name type="scientific">Ignicoccus pacificus DSM 13166</name>
    <dbReference type="NCBI Taxonomy" id="940294"/>
    <lineage>
        <taxon>Archaea</taxon>
        <taxon>Thermoproteota</taxon>
        <taxon>Thermoprotei</taxon>
        <taxon>Desulfurococcales</taxon>
        <taxon>Desulfurococcaceae</taxon>
        <taxon>Ignicoccus</taxon>
    </lineage>
</organism>
<dbReference type="KEGG" id="ipc:IPA_09630"/>
<dbReference type="Proteomes" id="UP001063698">
    <property type="component" value="Chromosome"/>
</dbReference>
<dbReference type="AlphaFoldDB" id="A0A977PLF0"/>
<dbReference type="EMBL" id="CP006868">
    <property type="protein sequence ID" value="UXD22923.1"/>
    <property type="molecule type" value="Genomic_DNA"/>
</dbReference>
<sequence>MITTHDWAYPLNTLQLSFISIEVCLEVGSTISTLIKLIPIGYSNGTGDCLVSSMQKIKDSSCVKIEVEIPKGKRGSFVVCNGTIHDAKWGELKGEEAWRKMLDDLKSSPKLVNILFYPPPEEISLLEEMSADALVSSDVASGYVASYGIVSLGKAVLGFLHQLEALGADVREFRLKVDNGTARLHVEILGDIPWDRIVEIALRYLSDFGIERILPG</sequence>
<reference evidence="1" key="1">
    <citation type="submission" date="2013-11" db="EMBL/GenBank/DDBJ databases">
        <title>Comparative genomics of Ignicoccus.</title>
        <authorList>
            <person name="Podar M."/>
        </authorList>
    </citation>
    <scope>NUCLEOTIDE SEQUENCE</scope>
    <source>
        <strain evidence="1">DSM 13166</strain>
    </source>
</reference>
<gene>
    <name evidence="1" type="ORF">IPA_09630</name>
</gene>
<protein>
    <submittedName>
        <fullName evidence="1">Uncharacterized protein</fullName>
    </submittedName>
</protein>
<accession>A0A977PLF0</accession>
<keyword evidence="2" id="KW-1185">Reference proteome</keyword>
<evidence type="ECO:0000313" key="1">
    <source>
        <dbReference type="EMBL" id="UXD22923.1"/>
    </source>
</evidence>
<name>A0A977PLF0_9CREN</name>